<organism evidence="2">
    <name type="scientific">Arundo donax</name>
    <name type="common">Giant reed</name>
    <name type="synonym">Donax arundinaceus</name>
    <dbReference type="NCBI Taxonomy" id="35708"/>
    <lineage>
        <taxon>Eukaryota</taxon>
        <taxon>Viridiplantae</taxon>
        <taxon>Streptophyta</taxon>
        <taxon>Embryophyta</taxon>
        <taxon>Tracheophyta</taxon>
        <taxon>Spermatophyta</taxon>
        <taxon>Magnoliopsida</taxon>
        <taxon>Liliopsida</taxon>
        <taxon>Poales</taxon>
        <taxon>Poaceae</taxon>
        <taxon>PACMAD clade</taxon>
        <taxon>Arundinoideae</taxon>
        <taxon>Arundineae</taxon>
        <taxon>Arundo</taxon>
    </lineage>
</organism>
<feature type="compositionally biased region" description="Pro residues" evidence="1">
    <location>
        <begin position="1"/>
        <end position="15"/>
    </location>
</feature>
<accession>A0A0A9HFU1</accession>
<sequence length="33" mass="3326">MGRTPPPRAVAPPWPTTARSCSTAGSSSRASAL</sequence>
<feature type="compositionally biased region" description="Low complexity" evidence="1">
    <location>
        <begin position="16"/>
        <end position="33"/>
    </location>
</feature>
<name>A0A0A9HFU1_ARUDO</name>
<dbReference type="AlphaFoldDB" id="A0A0A9HFU1"/>
<evidence type="ECO:0000313" key="2">
    <source>
        <dbReference type="EMBL" id="JAE36040.1"/>
    </source>
</evidence>
<reference evidence="2" key="2">
    <citation type="journal article" date="2015" name="Data Brief">
        <title>Shoot transcriptome of the giant reed, Arundo donax.</title>
        <authorList>
            <person name="Barrero R.A."/>
            <person name="Guerrero F.D."/>
            <person name="Moolhuijzen P."/>
            <person name="Goolsby J.A."/>
            <person name="Tidwell J."/>
            <person name="Bellgard S.E."/>
            <person name="Bellgard M.I."/>
        </authorList>
    </citation>
    <scope>NUCLEOTIDE SEQUENCE</scope>
    <source>
        <tissue evidence="2">Shoot tissue taken approximately 20 cm above the soil surface</tissue>
    </source>
</reference>
<reference evidence="2" key="1">
    <citation type="submission" date="2014-09" db="EMBL/GenBank/DDBJ databases">
        <authorList>
            <person name="Magalhaes I.L.F."/>
            <person name="Oliveira U."/>
            <person name="Santos F.R."/>
            <person name="Vidigal T.H.D.A."/>
            <person name="Brescovit A.D."/>
            <person name="Santos A.J."/>
        </authorList>
    </citation>
    <scope>NUCLEOTIDE SEQUENCE</scope>
    <source>
        <tissue evidence="2">Shoot tissue taken approximately 20 cm above the soil surface</tissue>
    </source>
</reference>
<feature type="region of interest" description="Disordered" evidence="1">
    <location>
        <begin position="1"/>
        <end position="33"/>
    </location>
</feature>
<protein>
    <submittedName>
        <fullName evidence="2">Uncharacterized protein</fullName>
    </submittedName>
</protein>
<dbReference type="EMBL" id="GBRH01161856">
    <property type="protein sequence ID" value="JAE36040.1"/>
    <property type="molecule type" value="Transcribed_RNA"/>
</dbReference>
<evidence type="ECO:0000256" key="1">
    <source>
        <dbReference type="SAM" id="MobiDB-lite"/>
    </source>
</evidence>
<proteinExistence type="predicted"/>